<keyword evidence="2" id="KW-0378">Hydrolase</keyword>
<dbReference type="Pfam" id="PF01844">
    <property type="entry name" value="HNH"/>
    <property type="match status" value="1"/>
</dbReference>
<accession>A0ABX6XV46</accession>
<evidence type="ECO:0000313" key="2">
    <source>
        <dbReference type="EMBL" id="QPT17931.1"/>
    </source>
</evidence>
<dbReference type="GO" id="GO:0004519">
    <property type="term" value="F:endonuclease activity"/>
    <property type="evidence" value="ECO:0007669"/>
    <property type="project" value="UniProtKB-KW"/>
</dbReference>
<dbReference type="InterPro" id="IPR003615">
    <property type="entry name" value="HNH_nuc"/>
</dbReference>
<dbReference type="EMBL" id="CP065720">
    <property type="protein sequence ID" value="QPT17931.1"/>
    <property type="molecule type" value="Genomic_DNA"/>
</dbReference>
<dbReference type="RefSeq" id="WP_102838563.1">
    <property type="nucleotide sequence ID" value="NZ_CP065720.1"/>
</dbReference>
<evidence type="ECO:0000259" key="1">
    <source>
        <dbReference type="Pfam" id="PF01844"/>
    </source>
</evidence>
<feature type="domain" description="HNH" evidence="1">
    <location>
        <begin position="187"/>
        <end position="242"/>
    </location>
</feature>
<dbReference type="InterPro" id="IPR002711">
    <property type="entry name" value="HNH"/>
</dbReference>
<keyword evidence="2" id="KW-0255">Endonuclease</keyword>
<keyword evidence="2" id="KW-0540">Nuclease</keyword>
<proteinExistence type="predicted"/>
<name>A0ABX6XV46_9GAMM</name>
<organism evidence="2 3">
    <name type="scientific">Stutzerimonas frequens</name>
    <dbReference type="NCBI Taxonomy" id="2968969"/>
    <lineage>
        <taxon>Bacteria</taxon>
        <taxon>Pseudomonadati</taxon>
        <taxon>Pseudomonadota</taxon>
        <taxon>Gammaproteobacteria</taxon>
        <taxon>Pseudomonadales</taxon>
        <taxon>Pseudomonadaceae</taxon>
        <taxon>Stutzerimonas</taxon>
    </lineage>
</organism>
<dbReference type="GeneID" id="75211802"/>
<keyword evidence="3" id="KW-1185">Reference proteome</keyword>
<reference evidence="2 3" key="1">
    <citation type="submission" date="2020-12" db="EMBL/GenBank/DDBJ databases">
        <title>FDA dAtabase for Regulatory Grade micrObial Sequences (FDA-ARGOS): Supporting development and validation of Infectious Disease Dx tests.</title>
        <authorList>
            <person name="Sproer C."/>
            <person name="Gronow S."/>
            <person name="Severitt S."/>
            <person name="Schroder I."/>
            <person name="Tallon L."/>
            <person name="Sadzewicz L."/>
            <person name="Zhao X."/>
            <person name="Boylan J."/>
            <person name="Ott S."/>
            <person name="Bowen H."/>
            <person name="Vavikolanu K."/>
            <person name="Mehta A."/>
            <person name="Aluvathingal J."/>
            <person name="Nadendla S."/>
            <person name="Lowell S."/>
            <person name="Myers T."/>
            <person name="Yan Y."/>
            <person name="Sichtig H."/>
        </authorList>
    </citation>
    <scope>NUCLEOTIDE SEQUENCE [LARGE SCALE GENOMIC DNA]</scope>
    <source>
        <strain evidence="2 3">FDAARGOS_877</strain>
    </source>
</reference>
<dbReference type="CDD" id="cd00085">
    <property type="entry name" value="HNHc"/>
    <property type="match status" value="1"/>
</dbReference>
<evidence type="ECO:0000313" key="3">
    <source>
        <dbReference type="Proteomes" id="UP000595058"/>
    </source>
</evidence>
<protein>
    <submittedName>
        <fullName evidence="2">HNH endonuclease</fullName>
    </submittedName>
</protein>
<sequence>MPAVIVENDVSIWDDETGAVYHYPKRYSAILKPGIQVIYYKGGMKDKAYADRRLTDLPHYFGIARIGKVYPDPNSSKGDLFALIEEFQPFEWPVLAKDGDTYLEPIPPSKVSNYWRDGVRSIDQGTYQSILMRAKLKPLQIAEVQESEDALAFRSGVEGSTTSYFGVRYERDPKLRCQAIAIHGTACKACGFDFEKAYGDYARGYIHVHHVQPISEFDGAKLVNPETDLITLCANCHAVIHRKRRTTLSLDQLREMIRGHWMCSEPS</sequence>
<gene>
    <name evidence="2" type="ORF">I6G34_00765</name>
</gene>
<dbReference type="Proteomes" id="UP000595058">
    <property type="component" value="Chromosome"/>
</dbReference>